<accession>A0ACD3SQT7</accession>
<keyword evidence="2" id="KW-1185">Reference proteome</keyword>
<name>A0ACD3SQT7_9BURK</name>
<evidence type="ECO:0000313" key="1">
    <source>
        <dbReference type="EMBL" id="TMS58558.1"/>
    </source>
</evidence>
<protein>
    <submittedName>
        <fullName evidence="1">Tetratricopeptide repeat protein</fullName>
    </submittedName>
</protein>
<proteinExistence type="predicted"/>
<dbReference type="EMBL" id="AKCV02000015">
    <property type="protein sequence ID" value="TMS58558.1"/>
    <property type="molecule type" value="Genomic_DNA"/>
</dbReference>
<reference evidence="1" key="1">
    <citation type="submission" date="2019-05" db="EMBL/GenBank/DDBJ databases">
        <title>Revised genome assembly of Burkholderiaceae (previously Ralstonia) sp. PBA.</title>
        <authorList>
            <person name="Gan H.M."/>
        </authorList>
    </citation>
    <scope>NUCLEOTIDE SEQUENCE</scope>
    <source>
        <strain evidence="1">PBA</strain>
    </source>
</reference>
<gene>
    <name evidence="1" type="ORF">MW7_007490</name>
</gene>
<comment type="caution">
    <text evidence="1">The sequence shown here is derived from an EMBL/GenBank/DDBJ whole genome shotgun (WGS) entry which is preliminary data.</text>
</comment>
<organism evidence="1 2">
    <name type="scientific">Imbroritus primus</name>
    <dbReference type="NCBI Taxonomy" id="3058603"/>
    <lineage>
        <taxon>Bacteria</taxon>
        <taxon>Pseudomonadati</taxon>
        <taxon>Pseudomonadota</taxon>
        <taxon>Betaproteobacteria</taxon>
        <taxon>Burkholderiales</taxon>
        <taxon>Burkholderiaceae</taxon>
        <taxon>Imbroritus</taxon>
    </lineage>
</organism>
<dbReference type="Proteomes" id="UP000004277">
    <property type="component" value="Unassembled WGS sequence"/>
</dbReference>
<evidence type="ECO:0000313" key="2">
    <source>
        <dbReference type="Proteomes" id="UP000004277"/>
    </source>
</evidence>
<sequence>MLTARNKRTRLLPPWMIGIFGALIGVGLALAFPRETLQQRLLKQEGGVNGLSIAYLEAWLQIVPDDPEFLAILAQQYVSIGRLDDAEALIRHMRAMPQPGGRRGALLAQIGIAEQRASAIEPDAPQRAAALNAVRSLMRETANKDWSVGELEGLATRARALGLGDLALGFYKQLVQTDTARAEMWQKTVGEMALGTGDYRSAAQAMFAQQAAADTLPLRRRYFIDGLRVLQSGNMLDEAMRQAEARLGDLRNDAETLRFLTRLAMSANRPDLAERYARRLLSIGAQPQISSRGQTSLEQRGFVFLDGPRGLATREAMGQHGVRHVQAGSGDVLAPGKSFNQEDYELAYNVFIGNGKSVDARRIAEAAVRYQPNSLVWRERLAQTAEWSGSPGQALEQWLWLAEHGGGTKAWQAVLRLAPGLNDDRAYLAALRHRVRTERGNLELVDQISSAYERLGEPEAALAFLKESATGPRRREVLERYGELAERAGKDDIAIQTYRDLVKEPGSGTVAATRLSRMLYIRGDLKGATDVLVQVRNRATAADEDYWRQLARMATLTRRDALAREAYAKLAETGKANAEELGEMANLYADRPLDAGRVAEQSYRMSGDMYMLQQALMYYNQARAYGRIEALFASMTPEQRAAAEKSPLVLVQRAEYLRATGQRSAALADLTAANALDSAGTEARAAMLWMLVDQGKTEDLKAAMKNWAADAEDDPDLWGPYGAAYLRLNDGRRAFHYLRKNAAQRSQDPLWMLAYADAAEMVGYVDVAWAVRRKVWLDMRAAGIPQGVLDPRSNKVASQSLGGASEAEDADIREQLRAQSVTLAQVFESGDLSRRILIEFLRADRAAGDKSASAQEGAQTERYSQTAREVALSWAMSREQNELGRAWLARHYAETLDRPAYADLAIALGDRDRPAVEKILDELPDRLPLTTRIDANRYVDRLGEAQRLAFNGLDTAPDSEEMHQRLRESMLVNAQALSIGTTFSRQRPLAFTETVVGAGVRLSDRFTLGARYGYRQQRSTDGQNLVNVPSADHNLEAVLGYRINAVNWQLAAGRRMGVEDVTTGRFDIAWNPEIPVSFTGFVGVNQAATENAYLRVGGVKDVAGIGANWRVSTRDYLAARVEGNRFFGQDRTSIGHGTIFELEAGHRFRIEYPDYTVRAVVTRGNYSSKQDAGRVLRSLTPDPNAVASDFMPRSFTQAGLLFSFGTEHLDEYSRGLRPFLEAGLLRDSREGWGTRVQLGVGGSVLGNDHASVYYAREGVTRGGGAPLNEFGIRYRWLY</sequence>